<gene>
    <name evidence="1" type="ORF">CLAUDI_22</name>
</gene>
<dbReference type="RefSeq" id="YP_009279590.1">
    <property type="nucleotide sequence ID" value="NC_031015.1"/>
</dbReference>
<organism evidence="1 2">
    <name type="scientific">Bacillus phage Claudi</name>
    <dbReference type="NCBI Taxonomy" id="1874001"/>
    <lineage>
        <taxon>Viruses</taxon>
        <taxon>Duplodnaviria</taxon>
        <taxon>Heunggongvirae</taxon>
        <taxon>Uroviricota</taxon>
        <taxon>Caudoviricetes</taxon>
        <taxon>Salasmaviridae</taxon>
        <taxon>Northropvirinae</taxon>
        <taxon>Claudivirus</taxon>
        <taxon>Claudivirus claudi</taxon>
    </lineage>
</organism>
<sequence length="52" mass="5932">MNLSDFINKLDSIVRGSKLEEFEVVVEYEGGCCRTDLLEIKIEDNKIIIDAI</sequence>
<dbReference type="GeneID" id="29062580"/>
<dbReference type="KEGG" id="vg:29062580"/>
<keyword evidence="2" id="KW-1185">Reference proteome</keyword>
<proteinExistence type="predicted"/>
<reference evidence="2" key="1">
    <citation type="submission" date="2016-05" db="EMBL/GenBank/DDBJ databases">
        <authorList>
            <person name="Carter D."/>
            <person name="Cochran E."/>
            <person name="Johnson A."/>
        </authorList>
    </citation>
    <scope>NUCLEOTIDE SEQUENCE [LARGE SCALE GENOMIC DNA]</scope>
</reference>
<accession>A0A1B1PAI2</accession>
<evidence type="ECO:0000313" key="1">
    <source>
        <dbReference type="EMBL" id="ANT41176.1"/>
    </source>
</evidence>
<dbReference type="Proteomes" id="UP000204264">
    <property type="component" value="Segment"/>
</dbReference>
<dbReference type="EMBL" id="KX349900">
    <property type="protein sequence ID" value="ANT41176.1"/>
    <property type="molecule type" value="Genomic_DNA"/>
</dbReference>
<name>A0A1B1PAI2_9CAUD</name>
<protein>
    <submittedName>
        <fullName evidence="1">Uncharacterized protein</fullName>
    </submittedName>
</protein>
<evidence type="ECO:0000313" key="2">
    <source>
        <dbReference type="Proteomes" id="UP000204264"/>
    </source>
</evidence>